<sequence>MCIPAIGVYLASHNALLTREVNVDNLIWGRTENFRCESFTLRSQNQSGDDLRIRSAESKSKINGFLALSAMLVNNAHIPDIYMILVHLLLGIQTPCDTPLAVSPPLSFAK</sequence>
<dbReference type="Proteomes" id="UP000281553">
    <property type="component" value="Unassembled WGS sequence"/>
</dbReference>
<name>A0A3P7NY02_DIBLA</name>
<organism evidence="1 2">
    <name type="scientific">Dibothriocephalus latus</name>
    <name type="common">Fish tapeworm</name>
    <name type="synonym">Diphyllobothrium latum</name>
    <dbReference type="NCBI Taxonomy" id="60516"/>
    <lineage>
        <taxon>Eukaryota</taxon>
        <taxon>Metazoa</taxon>
        <taxon>Spiralia</taxon>
        <taxon>Lophotrochozoa</taxon>
        <taxon>Platyhelminthes</taxon>
        <taxon>Cestoda</taxon>
        <taxon>Eucestoda</taxon>
        <taxon>Diphyllobothriidea</taxon>
        <taxon>Diphyllobothriidae</taxon>
        <taxon>Dibothriocephalus</taxon>
    </lineage>
</organism>
<evidence type="ECO:0000313" key="2">
    <source>
        <dbReference type="Proteomes" id="UP000281553"/>
    </source>
</evidence>
<dbReference type="EMBL" id="UYRU01100526">
    <property type="protein sequence ID" value="VDN41128.1"/>
    <property type="molecule type" value="Genomic_DNA"/>
</dbReference>
<evidence type="ECO:0000313" key="1">
    <source>
        <dbReference type="EMBL" id="VDN41128.1"/>
    </source>
</evidence>
<proteinExistence type="predicted"/>
<protein>
    <submittedName>
        <fullName evidence="1">Uncharacterized protein</fullName>
    </submittedName>
</protein>
<accession>A0A3P7NY02</accession>
<dbReference type="AlphaFoldDB" id="A0A3P7NY02"/>
<gene>
    <name evidence="1" type="ORF">DILT_LOCUS18456</name>
</gene>
<reference evidence="1 2" key="1">
    <citation type="submission" date="2018-11" db="EMBL/GenBank/DDBJ databases">
        <authorList>
            <consortium name="Pathogen Informatics"/>
        </authorList>
    </citation>
    <scope>NUCLEOTIDE SEQUENCE [LARGE SCALE GENOMIC DNA]</scope>
</reference>
<keyword evidence="2" id="KW-1185">Reference proteome</keyword>